<name>Q0W8F2_METAR</name>
<evidence type="ECO:0000313" key="9">
    <source>
        <dbReference type="EMBL" id="CAJ35341.1"/>
    </source>
</evidence>
<keyword evidence="10" id="KW-1185">Reference proteome</keyword>
<evidence type="ECO:0000256" key="4">
    <source>
        <dbReference type="ARBA" id="ARBA00022692"/>
    </source>
</evidence>
<dbReference type="AlphaFoldDB" id="Q0W8F2"/>
<keyword evidence="4 7" id="KW-0812">Transmembrane</keyword>
<reference evidence="9 10" key="1">
    <citation type="journal article" date="2006" name="Science">
        <title>Genome of rice cluster I archaea -- the key methane producers in the rice rhizosphere.</title>
        <authorList>
            <person name="Erkel C."/>
            <person name="Kube M."/>
            <person name="Reinhardt R."/>
            <person name="Liesack W."/>
        </authorList>
    </citation>
    <scope>NUCLEOTIDE SEQUENCE [LARGE SCALE GENOMIC DNA]</scope>
    <source>
        <strain evidence="10">DSM 22066 / NBRC 105507 / MRE50</strain>
    </source>
</reference>
<sequence length="337" mass="37415">MKLRDYVIRRLLLLIPVLIGITFITFTLSHMIGDPAAAWVTDKTTEQRRAIIIQQHHLDEPLPIQYLYYINDLVHLDLGNSASEGGRSVAECLAQYFPATLELTVASMILCLAIGIPLGIISAIKKDKLPDHAVRLFSLMGVSVPIFWFGLILQYIFYLQLDLLPLGGRLPLTMSAPPHVTGLYLIDSLLAGQINTFWVALVHLLMPAFCLSFTYLAIISRMMRSSMLETMTQDFIRTARAKGLSEKAVIFKHALRNALTPTTTVAGLAFGGLLSGAVLTETIFMWPGIGRYSVRAISSTDFASIMGFTLLVVVIYVFTNLIVDILYAYLDPRVKFG</sequence>
<evidence type="ECO:0000256" key="6">
    <source>
        <dbReference type="ARBA" id="ARBA00023136"/>
    </source>
</evidence>
<comment type="similarity">
    <text evidence="7">Belongs to the binding-protein-dependent transport system permease family.</text>
</comment>
<keyword evidence="5 7" id="KW-1133">Transmembrane helix</keyword>
<evidence type="ECO:0000256" key="1">
    <source>
        <dbReference type="ARBA" id="ARBA00004651"/>
    </source>
</evidence>
<dbReference type="eggNOG" id="arCOG00751">
    <property type="taxonomic scope" value="Archaea"/>
</dbReference>
<gene>
    <name evidence="9" type="ORF">LRC378</name>
</gene>
<dbReference type="CDD" id="cd06261">
    <property type="entry name" value="TM_PBP2"/>
    <property type="match status" value="1"/>
</dbReference>
<dbReference type="EMBL" id="AM114193">
    <property type="protein sequence ID" value="CAJ35341.1"/>
    <property type="molecule type" value="Genomic_DNA"/>
</dbReference>
<feature type="transmembrane region" description="Helical" evidence="7">
    <location>
        <begin position="265"/>
        <end position="286"/>
    </location>
</feature>
<evidence type="ECO:0000256" key="7">
    <source>
        <dbReference type="RuleBase" id="RU363032"/>
    </source>
</evidence>
<organism evidence="9 10">
    <name type="scientific">Methanocella arvoryzae (strain DSM 22066 / NBRC 105507 / MRE50)</name>
    <dbReference type="NCBI Taxonomy" id="351160"/>
    <lineage>
        <taxon>Archaea</taxon>
        <taxon>Methanobacteriati</taxon>
        <taxon>Methanobacteriota</taxon>
        <taxon>Stenosarchaea group</taxon>
        <taxon>Methanomicrobia</taxon>
        <taxon>Methanocellales</taxon>
        <taxon>Methanocellaceae</taxon>
        <taxon>Methanocella</taxon>
    </lineage>
</organism>
<dbReference type="Proteomes" id="UP000000663">
    <property type="component" value="Chromosome"/>
</dbReference>
<dbReference type="PANTHER" id="PTHR43163:SF6">
    <property type="entry name" value="DIPEPTIDE TRANSPORT SYSTEM PERMEASE PROTEIN DPPB-RELATED"/>
    <property type="match status" value="1"/>
</dbReference>
<dbReference type="SUPFAM" id="SSF161098">
    <property type="entry name" value="MetI-like"/>
    <property type="match status" value="1"/>
</dbReference>
<evidence type="ECO:0000256" key="5">
    <source>
        <dbReference type="ARBA" id="ARBA00022989"/>
    </source>
</evidence>
<dbReference type="Pfam" id="PF00528">
    <property type="entry name" value="BPD_transp_1"/>
    <property type="match status" value="1"/>
</dbReference>
<feature type="transmembrane region" description="Helical" evidence="7">
    <location>
        <begin position="306"/>
        <end position="330"/>
    </location>
</feature>
<feature type="transmembrane region" description="Helical" evidence="7">
    <location>
        <begin position="197"/>
        <end position="218"/>
    </location>
</feature>
<feature type="domain" description="ABC transmembrane type-1" evidence="8">
    <location>
        <begin position="97"/>
        <end position="327"/>
    </location>
</feature>
<dbReference type="KEGG" id="rci:LRC378"/>
<comment type="subcellular location">
    <subcellularLocation>
        <location evidence="1 7">Cell membrane</location>
        <topology evidence="1 7">Multi-pass membrane protein</topology>
    </subcellularLocation>
</comment>
<dbReference type="GO" id="GO:0005886">
    <property type="term" value="C:plasma membrane"/>
    <property type="evidence" value="ECO:0007669"/>
    <property type="project" value="UniProtKB-SubCell"/>
</dbReference>
<dbReference type="Gene3D" id="1.10.3720.10">
    <property type="entry name" value="MetI-like"/>
    <property type="match status" value="1"/>
</dbReference>
<keyword evidence="3" id="KW-1003">Cell membrane</keyword>
<proteinExistence type="inferred from homology"/>
<dbReference type="InterPro" id="IPR035906">
    <property type="entry name" value="MetI-like_sf"/>
</dbReference>
<dbReference type="PROSITE" id="PS50928">
    <property type="entry name" value="ABC_TM1"/>
    <property type="match status" value="1"/>
</dbReference>
<accession>Q0W8F2</accession>
<evidence type="ECO:0000259" key="8">
    <source>
        <dbReference type="PROSITE" id="PS50928"/>
    </source>
</evidence>
<evidence type="ECO:0000313" key="10">
    <source>
        <dbReference type="Proteomes" id="UP000000663"/>
    </source>
</evidence>
<dbReference type="RefSeq" id="WP_012037150.1">
    <property type="nucleotide sequence ID" value="NC_009464.1"/>
</dbReference>
<dbReference type="OrthoDB" id="44105at2157"/>
<dbReference type="InterPro" id="IPR000515">
    <property type="entry name" value="MetI-like"/>
</dbReference>
<feature type="transmembrane region" description="Helical" evidence="7">
    <location>
        <begin position="12"/>
        <end position="32"/>
    </location>
</feature>
<dbReference type="InterPro" id="IPR045621">
    <property type="entry name" value="BPD_transp_1_N"/>
</dbReference>
<protein>
    <submittedName>
        <fullName evidence="9">ABC-type peptide transport system,permease component 1</fullName>
    </submittedName>
</protein>
<dbReference type="STRING" id="351160.LRC378"/>
<feature type="transmembrane region" description="Helical" evidence="7">
    <location>
        <begin position="103"/>
        <end position="124"/>
    </location>
</feature>
<evidence type="ECO:0000256" key="3">
    <source>
        <dbReference type="ARBA" id="ARBA00022475"/>
    </source>
</evidence>
<evidence type="ECO:0000256" key="2">
    <source>
        <dbReference type="ARBA" id="ARBA00022448"/>
    </source>
</evidence>
<dbReference type="PANTHER" id="PTHR43163">
    <property type="entry name" value="DIPEPTIDE TRANSPORT SYSTEM PERMEASE PROTEIN DPPB-RELATED"/>
    <property type="match status" value="1"/>
</dbReference>
<dbReference type="GO" id="GO:0071916">
    <property type="term" value="F:dipeptide transmembrane transporter activity"/>
    <property type="evidence" value="ECO:0007669"/>
    <property type="project" value="TreeGrafter"/>
</dbReference>
<keyword evidence="6 7" id="KW-0472">Membrane</keyword>
<keyword evidence="2 7" id="KW-0813">Transport</keyword>
<feature type="transmembrane region" description="Helical" evidence="7">
    <location>
        <begin position="136"/>
        <end position="157"/>
    </location>
</feature>
<dbReference type="GeneID" id="5144401"/>
<dbReference type="Pfam" id="PF19300">
    <property type="entry name" value="BPD_transp_1_N"/>
    <property type="match status" value="1"/>
</dbReference>